<dbReference type="InterPro" id="IPR027417">
    <property type="entry name" value="P-loop_NTPase"/>
</dbReference>
<sequence>MIEEKDFQALLAAARLPPEGHESKVLLLSGMLKVAAAVGGAAQFAESLSLMAQPAYRDVKISIETFHEVLTQLLFRVPTPAAMVRIALNLTIQKKADIVPLLPVDLGDGPSEHELHELFRGCRPCTELSADSSESEIVTSACNALEQVAVEDLLGRVELKPAAAGFVDYYSHFLPILHLDFLEELRQNQRMLERPRHAVRRLKPEPSDDGKLLLLKVAAAQMSELDVSAGNALLLSKTGMSVLHGGAICFAPITYSSSLGPLAEVALDVGGKPNVREICEKEELVDVYSAVNVVAYKRQLAALEKVATAEKKGRFPLWELLPLCGVGGDIVDSWASKMRSKLSNGRPGKVGALGGLPQSENDVSVLKLKSLAAEDPSSLYSRQLSSPSKELNASQAQATEAALQRRLTVIQGPPGTGKTHVSVEILRLWSRMGVKPILVTSHNNVAVDNVAEMAFAKGLDVVRIGRQDRTSSALDHCSLNSILDEICGEDEGPSFRFSTALRVLKNADVVCVTTIASGTKLLNKVAFGAILMDEAAQTTEVSALVPLAHLRADRLVLVGDHCQLPATALSLEAETRGLTLSLFQRLVMRGFPSYFLDTQFRMHPVIAEHSSEAFYDSKLLSGVSAAMRPPPAGFEWPCPSEGLAFIDTGGSQDCSEERDRLSWCNPGEAVLLTQILASILSTGELAASQIGIVTPYMGQVRTLRRLIDKYLSLSPAASQELLVASVDSFQGREKELILFSAVRCNKAGHVGFLADWRRLNVMLTRARRGLIIVGDRWTLRADPFWRTYVDWAERRGYALDFSLPETAS</sequence>
<dbReference type="CDD" id="cd18808">
    <property type="entry name" value="SF1_C_Upf1"/>
    <property type="match status" value="1"/>
</dbReference>
<dbReference type="Pfam" id="PF13086">
    <property type="entry name" value="AAA_11"/>
    <property type="match status" value="2"/>
</dbReference>
<keyword evidence="4" id="KW-0347">Helicase</keyword>
<dbReference type="InterPro" id="IPR041679">
    <property type="entry name" value="DNA2/NAM7-like_C"/>
</dbReference>
<accession>A0A812UPY2</accession>
<dbReference type="InterPro" id="IPR041677">
    <property type="entry name" value="DNA2/NAM7_AAA_11"/>
</dbReference>
<organism evidence="8 9">
    <name type="scientific">Symbiodinium natans</name>
    <dbReference type="NCBI Taxonomy" id="878477"/>
    <lineage>
        <taxon>Eukaryota</taxon>
        <taxon>Sar</taxon>
        <taxon>Alveolata</taxon>
        <taxon>Dinophyceae</taxon>
        <taxon>Suessiales</taxon>
        <taxon>Symbiodiniaceae</taxon>
        <taxon>Symbiodinium</taxon>
    </lineage>
</organism>
<name>A0A812UPY2_9DINO</name>
<dbReference type="Pfam" id="PF13087">
    <property type="entry name" value="AAA_12"/>
    <property type="match status" value="1"/>
</dbReference>
<comment type="similarity">
    <text evidence="1">Belongs to the DNA2/NAM7 helicase family.</text>
</comment>
<evidence type="ECO:0000256" key="1">
    <source>
        <dbReference type="ARBA" id="ARBA00007913"/>
    </source>
</evidence>
<evidence type="ECO:0000313" key="9">
    <source>
        <dbReference type="Proteomes" id="UP000604046"/>
    </source>
</evidence>
<gene>
    <name evidence="8" type="primary">UPF1</name>
    <name evidence="8" type="ORF">SNAT2548_LOCUS33678</name>
</gene>
<keyword evidence="5" id="KW-0067">ATP-binding</keyword>
<dbReference type="Proteomes" id="UP000604046">
    <property type="component" value="Unassembled WGS sequence"/>
</dbReference>
<reference evidence="8" key="1">
    <citation type="submission" date="2021-02" db="EMBL/GenBank/DDBJ databases">
        <authorList>
            <person name="Dougan E. K."/>
            <person name="Rhodes N."/>
            <person name="Thang M."/>
            <person name="Chan C."/>
        </authorList>
    </citation>
    <scope>NUCLEOTIDE SEQUENCE</scope>
</reference>
<evidence type="ECO:0000256" key="4">
    <source>
        <dbReference type="ARBA" id="ARBA00022806"/>
    </source>
</evidence>
<evidence type="ECO:0000259" key="6">
    <source>
        <dbReference type="Pfam" id="PF13086"/>
    </source>
</evidence>
<dbReference type="SUPFAM" id="SSF52540">
    <property type="entry name" value="P-loop containing nucleoside triphosphate hydrolases"/>
    <property type="match status" value="1"/>
</dbReference>
<evidence type="ECO:0000256" key="2">
    <source>
        <dbReference type="ARBA" id="ARBA00022741"/>
    </source>
</evidence>
<dbReference type="EMBL" id="CAJNDS010002771">
    <property type="protein sequence ID" value="CAE7591537.1"/>
    <property type="molecule type" value="Genomic_DNA"/>
</dbReference>
<evidence type="ECO:0000313" key="8">
    <source>
        <dbReference type="EMBL" id="CAE7591537.1"/>
    </source>
</evidence>
<evidence type="ECO:0000259" key="7">
    <source>
        <dbReference type="Pfam" id="PF13087"/>
    </source>
</evidence>
<feature type="domain" description="DNA2/NAM7 helicase-like C-terminal" evidence="7">
    <location>
        <begin position="579"/>
        <end position="776"/>
    </location>
</feature>
<keyword evidence="3" id="KW-0378">Hydrolase</keyword>
<keyword evidence="2" id="KW-0547">Nucleotide-binding</keyword>
<dbReference type="InterPro" id="IPR047187">
    <property type="entry name" value="SF1_C_Upf1"/>
</dbReference>
<dbReference type="OrthoDB" id="6513042at2759"/>
<dbReference type="GO" id="GO:0043139">
    <property type="term" value="F:5'-3' DNA helicase activity"/>
    <property type="evidence" value="ECO:0007669"/>
    <property type="project" value="TreeGrafter"/>
</dbReference>
<comment type="caution">
    <text evidence="8">The sequence shown here is derived from an EMBL/GenBank/DDBJ whole genome shotgun (WGS) entry which is preliminary data.</text>
</comment>
<dbReference type="GO" id="GO:0005524">
    <property type="term" value="F:ATP binding"/>
    <property type="evidence" value="ECO:0007669"/>
    <property type="project" value="UniProtKB-KW"/>
</dbReference>
<feature type="domain" description="DNA2/NAM7 helicase helicase" evidence="6">
    <location>
        <begin position="501"/>
        <end position="570"/>
    </location>
</feature>
<dbReference type="GO" id="GO:0016787">
    <property type="term" value="F:hydrolase activity"/>
    <property type="evidence" value="ECO:0007669"/>
    <property type="project" value="UniProtKB-KW"/>
</dbReference>
<feature type="domain" description="DNA2/NAM7 helicase helicase" evidence="6">
    <location>
        <begin position="390"/>
        <end position="487"/>
    </location>
</feature>
<dbReference type="PANTHER" id="PTHR43788:SF13">
    <property type="entry name" value="REGULATOR OF NONSENSE TRANSCRIPTS 1"/>
    <property type="match status" value="1"/>
</dbReference>
<evidence type="ECO:0000256" key="3">
    <source>
        <dbReference type="ARBA" id="ARBA00022801"/>
    </source>
</evidence>
<dbReference type="InterPro" id="IPR050534">
    <property type="entry name" value="Coronavir_polyprotein_1ab"/>
</dbReference>
<dbReference type="AlphaFoldDB" id="A0A812UPY2"/>
<dbReference type="FunFam" id="3.40.50.300:FF:000326">
    <property type="entry name" value="P-loop containing nucleoside triphosphate hydrolase"/>
    <property type="match status" value="1"/>
</dbReference>
<protein>
    <submittedName>
        <fullName evidence="8">UPF1 protein</fullName>
    </submittedName>
</protein>
<keyword evidence="9" id="KW-1185">Reference proteome</keyword>
<dbReference type="PANTHER" id="PTHR43788">
    <property type="entry name" value="DNA2/NAM7 HELICASE FAMILY MEMBER"/>
    <property type="match status" value="1"/>
</dbReference>
<evidence type="ECO:0000256" key="5">
    <source>
        <dbReference type="ARBA" id="ARBA00022840"/>
    </source>
</evidence>
<dbReference type="Gene3D" id="3.40.50.300">
    <property type="entry name" value="P-loop containing nucleotide triphosphate hydrolases"/>
    <property type="match status" value="2"/>
</dbReference>
<dbReference type="GO" id="GO:0005694">
    <property type="term" value="C:chromosome"/>
    <property type="evidence" value="ECO:0007669"/>
    <property type="project" value="UniProtKB-ARBA"/>
</dbReference>
<proteinExistence type="inferred from homology"/>